<keyword evidence="15" id="KW-0628">Postsynaptic cell membrane</keyword>
<keyword evidence="4 21" id="KW-0812">Transmembrane</keyword>
<dbReference type="Pfam" id="PF02932">
    <property type="entry name" value="Neur_chan_memb"/>
    <property type="match status" value="3"/>
</dbReference>
<reference evidence="25 26" key="1">
    <citation type="submission" date="2022-05" db="EMBL/GenBank/DDBJ databases">
        <authorList>
            <consortium name="Genoscope - CEA"/>
            <person name="William W."/>
        </authorList>
    </citation>
    <scope>NUCLEOTIDE SEQUENCE [LARGE SCALE GENOMIC DNA]</scope>
</reference>
<keyword evidence="12" id="KW-0869">Chloride channel</keyword>
<dbReference type="SUPFAM" id="SSF90112">
    <property type="entry name" value="Neurotransmitter-gated ion-channel transmembrane pore"/>
    <property type="match status" value="3"/>
</dbReference>
<keyword evidence="5" id="KW-0732">Signal</keyword>
<dbReference type="InterPro" id="IPR006201">
    <property type="entry name" value="Neur_channel"/>
</dbReference>
<dbReference type="EMBL" id="CALNXJ010000043">
    <property type="protein sequence ID" value="CAH3147272.1"/>
    <property type="molecule type" value="Genomic_DNA"/>
</dbReference>
<evidence type="ECO:0000259" key="23">
    <source>
        <dbReference type="Pfam" id="PF02931"/>
    </source>
</evidence>
<evidence type="ECO:0000256" key="20">
    <source>
        <dbReference type="ARBA" id="ARBA00071250"/>
    </source>
</evidence>
<evidence type="ECO:0000313" key="26">
    <source>
        <dbReference type="Proteomes" id="UP001159428"/>
    </source>
</evidence>
<keyword evidence="16" id="KW-1071">Ligand-gated ion channel</keyword>
<keyword evidence="6 21" id="KW-1133">Transmembrane helix</keyword>
<feature type="transmembrane region" description="Helical" evidence="21">
    <location>
        <begin position="229"/>
        <end position="250"/>
    </location>
</feature>
<organism evidence="25 26">
    <name type="scientific">Pocillopora meandrina</name>
    <dbReference type="NCBI Taxonomy" id="46732"/>
    <lineage>
        <taxon>Eukaryota</taxon>
        <taxon>Metazoa</taxon>
        <taxon>Cnidaria</taxon>
        <taxon>Anthozoa</taxon>
        <taxon>Hexacorallia</taxon>
        <taxon>Scleractinia</taxon>
        <taxon>Astrocoeniina</taxon>
        <taxon>Pocilloporidae</taxon>
        <taxon>Pocillopora</taxon>
    </lineage>
</organism>
<feature type="domain" description="Neurotransmitter-gated ion-channel transmembrane" evidence="24">
    <location>
        <begin position="1100"/>
        <end position="1196"/>
    </location>
</feature>
<comment type="caution">
    <text evidence="21">Lacks conserved residue(s) required for the propagation of feature annotation.</text>
</comment>
<dbReference type="GO" id="GO:0004888">
    <property type="term" value="F:transmembrane signaling receptor activity"/>
    <property type="evidence" value="ECO:0007669"/>
    <property type="project" value="InterPro"/>
</dbReference>
<keyword evidence="11" id="KW-0675">Receptor</keyword>
<keyword evidence="26" id="KW-1185">Reference proteome</keyword>
<accession>A0AAU9XFP0</accession>
<dbReference type="InterPro" id="IPR036734">
    <property type="entry name" value="Neur_chan_lig-bd_sf"/>
</dbReference>
<evidence type="ECO:0000256" key="17">
    <source>
        <dbReference type="ARBA" id="ARBA00023303"/>
    </source>
</evidence>
<comment type="catalytic activity">
    <reaction evidence="18">
        <text>chloride(in) = chloride(out)</text>
        <dbReference type="Rhea" id="RHEA:29823"/>
        <dbReference type="ChEBI" id="CHEBI:17996"/>
    </reaction>
</comment>
<evidence type="ECO:0000256" key="21">
    <source>
        <dbReference type="RuleBase" id="RU000687"/>
    </source>
</evidence>
<dbReference type="InterPro" id="IPR006202">
    <property type="entry name" value="Neur_chan_lig-bd"/>
</dbReference>
<evidence type="ECO:0000256" key="14">
    <source>
        <dbReference type="ARBA" id="ARBA00023214"/>
    </source>
</evidence>
<feature type="transmembrane region" description="Helical" evidence="21">
    <location>
        <begin position="729"/>
        <end position="751"/>
    </location>
</feature>
<proteinExistence type="inferred from homology"/>
<dbReference type="InterPro" id="IPR006028">
    <property type="entry name" value="GABAA/Glycine_rcpt"/>
</dbReference>
<evidence type="ECO:0000313" key="25">
    <source>
        <dbReference type="EMBL" id="CAH3147272.1"/>
    </source>
</evidence>
<evidence type="ECO:0000256" key="22">
    <source>
        <dbReference type="SAM" id="MobiDB-lite"/>
    </source>
</evidence>
<dbReference type="PROSITE" id="PS00236">
    <property type="entry name" value="NEUROTR_ION_CHANNEL"/>
    <property type="match status" value="3"/>
</dbReference>
<evidence type="ECO:0000256" key="7">
    <source>
        <dbReference type="ARBA" id="ARBA00023018"/>
    </source>
</evidence>
<evidence type="ECO:0000256" key="5">
    <source>
        <dbReference type="ARBA" id="ARBA00022729"/>
    </source>
</evidence>
<evidence type="ECO:0000256" key="10">
    <source>
        <dbReference type="ARBA" id="ARBA00023157"/>
    </source>
</evidence>
<evidence type="ECO:0000256" key="1">
    <source>
        <dbReference type="ARBA" id="ARBA00010180"/>
    </source>
</evidence>
<keyword evidence="17 21" id="KW-0407">Ion channel</keyword>
<feature type="domain" description="Neurotransmitter-gated ion-channel ligand-binding" evidence="23">
    <location>
        <begin position="884"/>
        <end position="1091"/>
    </location>
</feature>
<dbReference type="FunFam" id="1.20.58.390:FF:000005">
    <property type="entry name" value="Putative gamma-aminobutyric acid receptor subunit rho-2-like"/>
    <property type="match status" value="1"/>
</dbReference>
<evidence type="ECO:0000259" key="24">
    <source>
        <dbReference type="Pfam" id="PF02932"/>
    </source>
</evidence>
<dbReference type="PRINTS" id="PR00252">
    <property type="entry name" value="NRIONCHANNEL"/>
</dbReference>
<evidence type="ECO:0000256" key="16">
    <source>
        <dbReference type="ARBA" id="ARBA00023286"/>
    </source>
</evidence>
<name>A0AAU9XFP0_9CNID</name>
<dbReference type="PANTHER" id="PTHR18945">
    <property type="entry name" value="NEUROTRANSMITTER GATED ION CHANNEL"/>
    <property type="match status" value="1"/>
</dbReference>
<feature type="compositionally biased region" description="Basic and acidic residues" evidence="22">
    <location>
        <begin position="1193"/>
        <end position="1214"/>
    </location>
</feature>
<keyword evidence="3" id="KW-1003">Cell membrane</keyword>
<feature type="transmembrane region" description="Helical" evidence="21">
    <location>
        <begin position="666"/>
        <end position="687"/>
    </location>
</feature>
<dbReference type="FunFam" id="2.70.170.10:FF:000021">
    <property type="entry name" value="Gamma-aminobutyric acid receptor isoform 3b"/>
    <property type="match status" value="3"/>
</dbReference>
<evidence type="ECO:0000256" key="15">
    <source>
        <dbReference type="ARBA" id="ARBA00023257"/>
    </source>
</evidence>
<dbReference type="InterPro" id="IPR018000">
    <property type="entry name" value="Neurotransmitter_ion_chnl_CS"/>
</dbReference>
<keyword evidence="10" id="KW-1015">Disulfide bond</keyword>
<keyword evidence="14" id="KW-0868">Chloride</keyword>
<feature type="domain" description="Neurotransmitter-gated ion-channel transmembrane" evidence="24">
    <location>
        <begin position="671"/>
        <end position="783"/>
    </location>
</feature>
<dbReference type="Proteomes" id="UP001159428">
    <property type="component" value="Unassembled WGS sequence"/>
</dbReference>
<feature type="non-terminal residue" evidence="25">
    <location>
        <position position="1"/>
    </location>
</feature>
<evidence type="ECO:0000256" key="13">
    <source>
        <dbReference type="ARBA" id="ARBA00023180"/>
    </source>
</evidence>
<evidence type="ECO:0000256" key="18">
    <source>
        <dbReference type="ARBA" id="ARBA00024167"/>
    </source>
</evidence>
<dbReference type="Gene3D" id="2.70.170.10">
    <property type="entry name" value="Neurotransmitter-gated ion-channel ligand-binding domain"/>
    <property type="match status" value="3"/>
</dbReference>
<feature type="domain" description="Neurotransmitter-gated ion-channel ligand-binding" evidence="23">
    <location>
        <begin position="17"/>
        <end position="225"/>
    </location>
</feature>
<dbReference type="GO" id="GO:0005230">
    <property type="term" value="F:extracellular ligand-gated monoatomic ion channel activity"/>
    <property type="evidence" value="ECO:0007669"/>
    <property type="project" value="InterPro"/>
</dbReference>
<dbReference type="Gene3D" id="1.20.58.390">
    <property type="entry name" value="Neurotransmitter-gated ion-channel transmembrane domain"/>
    <property type="match status" value="3"/>
</dbReference>
<dbReference type="CDD" id="cd18990">
    <property type="entry name" value="LGIC_ECD_GABAAR"/>
    <property type="match status" value="3"/>
</dbReference>
<evidence type="ECO:0000256" key="2">
    <source>
        <dbReference type="ARBA" id="ARBA00022448"/>
    </source>
</evidence>
<keyword evidence="7" id="KW-0770">Synapse</keyword>
<evidence type="ECO:0000256" key="12">
    <source>
        <dbReference type="ARBA" id="ARBA00023173"/>
    </source>
</evidence>
<feature type="transmembrane region" description="Helical" evidence="21">
    <location>
        <begin position="1094"/>
        <end position="1115"/>
    </location>
</feature>
<dbReference type="InterPro" id="IPR036719">
    <property type="entry name" value="Neuro-gated_channel_TM_sf"/>
</dbReference>
<feature type="transmembrane region" description="Helical" evidence="21">
    <location>
        <begin position="256"/>
        <end position="276"/>
    </location>
</feature>
<feature type="domain" description="Neurotransmitter-gated ion-channel ligand-binding" evidence="23">
    <location>
        <begin position="455"/>
        <end position="661"/>
    </location>
</feature>
<dbReference type="PRINTS" id="PR00253">
    <property type="entry name" value="GABAARECEPTR"/>
</dbReference>
<dbReference type="NCBIfam" id="TIGR00860">
    <property type="entry name" value="LIC"/>
    <property type="match status" value="3"/>
</dbReference>
<feature type="transmembrane region" description="Helical" evidence="21">
    <location>
        <begin position="1159"/>
        <end position="1181"/>
    </location>
</feature>
<evidence type="ECO:0000256" key="9">
    <source>
        <dbReference type="ARBA" id="ARBA00023136"/>
    </source>
</evidence>
<feature type="region of interest" description="Disordered" evidence="22">
    <location>
        <begin position="1193"/>
        <end position="1224"/>
    </location>
</feature>
<feature type="transmembrane region" description="Helical" evidence="21">
    <location>
        <begin position="694"/>
        <end position="713"/>
    </location>
</feature>
<dbReference type="Pfam" id="PF02931">
    <property type="entry name" value="Neur_chan_LBD"/>
    <property type="match status" value="3"/>
</dbReference>
<evidence type="ECO:0000256" key="6">
    <source>
        <dbReference type="ARBA" id="ARBA00022989"/>
    </source>
</evidence>
<evidence type="ECO:0000256" key="3">
    <source>
        <dbReference type="ARBA" id="ARBA00022475"/>
    </source>
</evidence>
<comment type="caution">
    <text evidence="25">The sequence shown here is derived from an EMBL/GenBank/DDBJ whole genome shotgun (WGS) entry which is preliminary data.</text>
</comment>
<evidence type="ECO:0000256" key="11">
    <source>
        <dbReference type="ARBA" id="ARBA00023170"/>
    </source>
</evidence>
<dbReference type="GO" id="GO:0034707">
    <property type="term" value="C:chloride channel complex"/>
    <property type="evidence" value="ECO:0007669"/>
    <property type="project" value="UniProtKB-KW"/>
</dbReference>
<dbReference type="InterPro" id="IPR038050">
    <property type="entry name" value="Neuro_actylchol_rec"/>
</dbReference>
<evidence type="ECO:0000256" key="4">
    <source>
        <dbReference type="ARBA" id="ARBA00022692"/>
    </source>
</evidence>
<dbReference type="CDD" id="cd19049">
    <property type="entry name" value="LGIC_TM_anion"/>
    <property type="match status" value="3"/>
</dbReference>
<comment type="similarity">
    <text evidence="1">Belongs to the ligand-gated ion channel (TC 1.A.9) family. Gamma-aminobutyric acid receptor (TC 1.A.9.5) subfamily.</text>
</comment>
<evidence type="ECO:0000256" key="8">
    <source>
        <dbReference type="ARBA" id="ARBA00023065"/>
    </source>
</evidence>
<dbReference type="GO" id="GO:0005254">
    <property type="term" value="F:chloride channel activity"/>
    <property type="evidence" value="ECO:0007669"/>
    <property type="project" value="UniProtKB-KW"/>
</dbReference>
<dbReference type="GO" id="GO:0045211">
    <property type="term" value="C:postsynaptic membrane"/>
    <property type="evidence" value="ECO:0007669"/>
    <property type="project" value="UniProtKB-SubCell"/>
</dbReference>
<keyword evidence="13" id="KW-0325">Glycoprotein</keyword>
<comment type="subcellular location">
    <subcellularLocation>
        <location evidence="19">Postsynaptic cell membrane</location>
        <topology evidence="19">Multi-pass membrane protein</topology>
    </subcellularLocation>
</comment>
<evidence type="ECO:0000256" key="19">
    <source>
        <dbReference type="ARBA" id="ARBA00034104"/>
    </source>
</evidence>
<dbReference type="InterPro" id="IPR006029">
    <property type="entry name" value="Neurotrans-gated_channel_TM"/>
</dbReference>
<feature type="transmembrane region" description="Helical" evidence="21">
    <location>
        <begin position="1275"/>
        <end position="1301"/>
    </location>
</feature>
<keyword evidence="9 21" id="KW-0472">Membrane</keyword>
<sequence>KILFSRKQEPKGKEISELLTRLLDCTRYDGRLRPNYGEGPVEVSVGFWILSIERIDVVNMDFTIDIFLRQQWTDKRLDHGLNHTITLSSRWAMKKIWVPDSYFVNAKTGRMHQVTTPNMMLMLGPGGVIKYNARITIKAACLIDLRKFPMDSQVCPLVLESYGYSAEHIRYNWEVSGTDGQSFVPSEFRLMPNYNLTNINLSLTMNKYVVGNFSGVCATFTFKRSYSYFLSHIYGTSSVIVAISWIGFVVPFEQTAARVALGITSLLTEVTILNMMNNSMPKVSYVKSSDKYLIGCFVFVFLTLIEYCVVLLLKAKQKQRSIKSRKTTRKQVRNGTLTNTRENDLNFPHGSLKKATNKYSSGYTLATFRDADVGALLPCNKSQMHCKTFVKQVEARILTDTFILSIDEYSFRLFPLAFAVYNACYWMDEPAICHEYWSEDSLVQQLSSRNKTVSEILDRLLMKGNYDSRLRPHYNGGPVDVTVGFWVLSIDAINVMDMDFSLDIFLRQAWRDERLDHGLNQTMFLSNFVLDRIWMPDSYFVNAKQGSFHKVTTDNVMIMIKPGGMVYYNARLTIKAACPMDLRKFPMDTQHCPLTIESYGYSADHIRFRWENELTDGMSFVPGSTKMLPQYRLTQLSLEKTYNKYVVGNWSGIKATFTFERMSSYFVIHVYGPCALIVIISWITFVLPRSSPPARVTLGVTSVLTVVTILNLLNNSMPKVNYVKTIDKYLIGCFLFVFASLIEYSLVLFLARRMKKYKESDNHQKNNDKNIAKCSCSNRAISNGNVAVSRRYKQDKICSPQLEMVEFAKMEQELMISDPSADKSVENKWLSLEKWRKNLYTEASVLAVDEISLVLFPVSFGIFNLIYWTSIAKDTVFASNKTVSQILDKLLMKGHYDLRLRPNYDGGPVDVTVGFWVLSIDTINVIDMDFSLDIFFRQAWKDERLDHGLNKTMFLSNFVLDRIWMPDTYFVNAKHGSFHKVTKENVMIMIMPGGIVHYNARITIKAACPMDLRKFPMDTQHCPLTIESYGYSADHIRFRWEQDLTDGISFVPAKLKMLPQYNLVELSLKKDFNKYVVGNWSFIKAIFTFQRMSSYFFVHVYAPCALIVIISWISFVLPRSSPPARVTLGVTAVLTEVTILNMLNNSMPKVNYTKTIDKYLIGCFLFVFASLGEYSIVLFLASRMKKYRKIQELEKSNHKPNNKDASDDNKEWRNGDGVTNRRGNPDKICSTQLEMMEFAKMEQELMINDHHEVKAARSKWLSLTNWKNRLYTEQAVLAVDELSLIVFPISFGIFNIVYWMAVARDM</sequence>
<gene>
    <name evidence="25" type="ORF">PMEA_00023532</name>
</gene>
<dbReference type="SUPFAM" id="SSF63712">
    <property type="entry name" value="Nicotinic receptor ligand binding domain-like"/>
    <property type="match status" value="3"/>
</dbReference>
<keyword evidence="8 21" id="KW-0406">Ion transport</keyword>
<keyword evidence="2 21" id="KW-0813">Transport</keyword>
<feature type="domain" description="Neurotransmitter-gated ion-channel transmembrane" evidence="24">
    <location>
        <begin position="239"/>
        <end position="332"/>
    </location>
</feature>
<protein>
    <recommendedName>
        <fullName evidence="20">Gamma-aminobutyric acid receptor subunit beta</fullName>
    </recommendedName>
</protein>
<feature type="transmembrane region" description="Helical" evidence="21">
    <location>
        <begin position="292"/>
        <end position="313"/>
    </location>
</feature>